<protein>
    <submittedName>
        <fullName evidence="2">Methyl-accepting chemotaxis protein</fullName>
    </submittedName>
</protein>
<dbReference type="Pfam" id="PF13196">
    <property type="entry name" value="DUF4012"/>
    <property type="match status" value="1"/>
</dbReference>
<dbReference type="EMBL" id="FUKO01000026">
    <property type="protein sequence ID" value="SJN40776.1"/>
    <property type="molecule type" value="Genomic_DNA"/>
</dbReference>
<dbReference type="Proteomes" id="UP000196320">
    <property type="component" value="Unassembled WGS sequence"/>
</dbReference>
<dbReference type="InterPro" id="IPR025101">
    <property type="entry name" value="DUF4012"/>
</dbReference>
<gene>
    <name evidence="2" type="ORF">FM104_11065</name>
</gene>
<evidence type="ECO:0000313" key="2">
    <source>
        <dbReference type="EMBL" id="SJN40776.1"/>
    </source>
</evidence>
<keyword evidence="1" id="KW-1133">Transmembrane helix</keyword>
<organism evidence="2 3">
    <name type="scientific">Microbacterium esteraromaticum</name>
    <dbReference type="NCBI Taxonomy" id="57043"/>
    <lineage>
        <taxon>Bacteria</taxon>
        <taxon>Bacillati</taxon>
        <taxon>Actinomycetota</taxon>
        <taxon>Actinomycetes</taxon>
        <taxon>Micrococcales</taxon>
        <taxon>Microbacteriaceae</taxon>
        <taxon>Microbacterium</taxon>
    </lineage>
</organism>
<sequence length="616" mass="65832">MTTRAERRAERTRRPLLRSYRFWIPMGVVLLLLVIAIVGAIVGKHVYDRAMSAKGSLEKAVPLASQAADAVLDGDTEKAQQLSGQLAALTTDAREQTDDGVWKSVEWVPVAGPNLYAVRTAAAVTDDLVRDALTPATALSLDVLKPKDGAIDLAGITEMHTIVGQAQKSVDAAARDLATIDRDALISQVSGAIGKLTSAVDELQPMLGPASDILGVLPQALGADQPRHYLMMFQNNAESRGTGGNPAALVMIDVDKGRISIGQQASSSDFDNGRAEPITALNPETQALYGDKIGRWIMDSTLSPDFTETADIVRAWWAEQYGTPIDAVASFDPVALSYLLGATGPASVPNEQTEIKGRTINLLTEPLTLTAENATPFLLNEIYWKYPIPAQQDAVFAASARAVFDTVTSGKAEPKALLEALTRAVDEGRLMYQPANEDEAKLVGETELAGKLPSTNKNSTMLGAYVNDFTEGKLDYYMQLDLVAESTQCAAANDPSFSLSATLTNTLKPEQVADLPSYISPGRFFDKGRVATNLVLYGPVGATTAKVTVDGTELAAKTLPHLGRPAVLVPIYNNPGQKHTVTVEFAGDAGKYGPLDVRHTPMVRETHVEMDAAGCQ</sequence>
<dbReference type="OrthoDB" id="3203519at2"/>
<dbReference type="RefSeq" id="WP_087132292.1">
    <property type="nucleotide sequence ID" value="NZ_FUKO01000026.1"/>
</dbReference>
<dbReference type="AlphaFoldDB" id="A0A1R4K912"/>
<name>A0A1R4K912_9MICO</name>
<keyword evidence="1" id="KW-0812">Transmembrane</keyword>
<reference evidence="2 3" key="1">
    <citation type="submission" date="2017-02" db="EMBL/GenBank/DDBJ databases">
        <authorList>
            <person name="Peterson S.W."/>
        </authorList>
    </citation>
    <scope>NUCLEOTIDE SEQUENCE [LARGE SCALE GENOMIC DNA]</scope>
    <source>
        <strain evidence="2 3">B Mb 05.01</strain>
    </source>
</reference>
<keyword evidence="1" id="KW-0472">Membrane</keyword>
<evidence type="ECO:0000256" key="1">
    <source>
        <dbReference type="SAM" id="Phobius"/>
    </source>
</evidence>
<keyword evidence="3" id="KW-1185">Reference proteome</keyword>
<accession>A0A1R4K912</accession>
<proteinExistence type="predicted"/>
<feature type="transmembrane region" description="Helical" evidence="1">
    <location>
        <begin position="20"/>
        <end position="42"/>
    </location>
</feature>
<evidence type="ECO:0000313" key="3">
    <source>
        <dbReference type="Proteomes" id="UP000196320"/>
    </source>
</evidence>